<feature type="region of interest" description="Disordered" evidence="3">
    <location>
        <begin position="269"/>
        <end position="317"/>
    </location>
</feature>
<dbReference type="InterPro" id="IPR008391">
    <property type="entry name" value="AXE1_dom"/>
</dbReference>
<dbReference type="PANTHER" id="PTHR22946:SF9">
    <property type="entry name" value="POLYKETIDE TRANSFERASE AF380"/>
    <property type="match status" value="1"/>
</dbReference>
<dbReference type="Gene3D" id="3.40.50.1820">
    <property type="entry name" value="alpha/beta hydrolase"/>
    <property type="match status" value="1"/>
</dbReference>
<evidence type="ECO:0000313" key="5">
    <source>
        <dbReference type="EMBL" id="GHG45481.1"/>
    </source>
</evidence>
<feature type="domain" description="Acetyl xylan esterase" evidence="4">
    <location>
        <begin position="10"/>
        <end position="142"/>
    </location>
</feature>
<gene>
    <name evidence="5" type="ORF">GCM10017567_79980</name>
</gene>
<dbReference type="Proteomes" id="UP000649955">
    <property type="component" value="Unassembled WGS sequence"/>
</dbReference>
<evidence type="ECO:0000256" key="1">
    <source>
        <dbReference type="ARBA" id="ARBA00008645"/>
    </source>
</evidence>
<feature type="compositionally biased region" description="Low complexity" evidence="3">
    <location>
        <begin position="269"/>
        <end position="287"/>
    </location>
</feature>
<reference evidence="6" key="1">
    <citation type="journal article" date="2019" name="Int. J. Syst. Evol. Microbiol.">
        <title>The Global Catalogue of Microorganisms (GCM) 10K type strain sequencing project: providing services to taxonomists for standard genome sequencing and annotation.</title>
        <authorList>
            <consortium name="The Broad Institute Genomics Platform"/>
            <consortium name="The Broad Institute Genome Sequencing Center for Infectious Disease"/>
            <person name="Wu L."/>
            <person name="Ma J."/>
        </authorList>
    </citation>
    <scope>NUCLEOTIDE SEQUENCE [LARGE SCALE GENOMIC DNA]</scope>
    <source>
        <strain evidence="6">CGMCC 4.7680</strain>
    </source>
</reference>
<comment type="caution">
    <text evidence="5">The sequence shown here is derived from an EMBL/GenBank/DDBJ whole genome shotgun (WGS) entry which is preliminary data.</text>
</comment>
<dbReference type="SUPFAM" id="SSF53474">
    <property type="entry name" value="alpha/beta-Hydrolases"/>
    <property type="match status" value="1"/>
</dbReference>
<dbReference type="RefSeq" id="WP_229903164.1">
    <property type="nucleotide sequence ID" value="NZ_BNAW01000063.1"/>
</dbReference>
<evidence type="ECO:0000313" key="6">
    <source>
        <dbReference type="Proteomes" id="UP000649955"/>
    </source>
</evidence>
<dbReference type="PANTHER" id="PTHR22946">
    <property type="entry name" value="DIENELACTONE HYDROLASE DOMAIN-CONTAINING PROTEIN-RELATED"/>
    <property type="match status" value="1"/>
</dbReference>
<organism evidence="5 6">
    <name type="scientific">Amycolatopsis bullii</name>
    <dbReference type="NCBI Taxonomy" id="941987"/>
    <lineage>
        <taxon>Bacteria</taxon>
        <taxon>Bacillati</taxon>
        <taxon>Actinomycetota</taxon>
        <taxon>Actinomycetes</taxon>
        <taxon>Pseudonocardiales</taxon>
        <taxon>Pseudonocardiaceae</taxon>
        <taxon>Amycolatopsis</taxon>
    </lineage>
</organism>
<dbReference type="EMBL" id="BNAW01000063">
    <property type="protein sequence ID" value="GHG45481.1"/>
    <property type="molecule type" value="Genomic_DNA"/>
</dbReference>
<evidence type="ECO:0000256" key="2">
    <source>
        <dbReference type="ARBA" id="ARBA00022801"/>
    </source>
</evidence>
<proteinExistence type="inferred from homology"/>
<protein>
    <recommendedName>
        <fullName evidence="4">Acetyl xylan esterase domain-containing protein</fullName>
    </recommendedName>
</protein>
<dbReference type="Pfam" id="PF05448">
    <property type="entry name" value="AXE1"/>
    <property type="match status" value="1"/>
</dbReference>
<evidence type="ECO:0000259" key="4">
    <source>
        <dbReference type="Pfam" id="PF05448"/>
    </source>
</evidence>
<evidence type="ECO:0000256" key="3">
    <source>
        <dbReference type="SAM" id="MobiDB-lite"/>
    </source>
</evidence>
<keyword evidence="2" id="KW-0378">Hydrolase</keyword>
<accession>A0ABQ3KUZ0</accession>
<keyword evidence="6" id="KW-1185">Reference proteome</keyword>
<dbReference type="InterPro" id="IPR029058">
    <property type="entry name" value="AB_hydrolase_fold"/>
</dbReference>
<comment type="similarity">
    <text evidence="1">Belongs to the AB hydrolase superfamily.</text>
</comment>
<dbReference type="Gene3D" id="1.10.10.800">
    <property type="match status" value="1"/>
</dbReference>
<name>A0ABQ3KUZ0_9PSEU</name>
<sequence length="338" mass="36672">MRHDIEFDAEGALLRGWFYEAEGTTEPAPCVVMAHGWSSTRRMYLDRFAEVFAAAGLAVLVYDNRGWGDSEPAPGQPRHEIDPWVQVGDYRHAITCAQNRSEVDPERIGVWGTSFSGAHAYVVAAMDRRVKAVVTQAPFISGRATYANLARVDNQVVGPDVFTADRRARARGAAAAIIPVIGTGPGRLVGLPTRDSHAWFSRAREELDPGWPNEVTLRSLDNYYCYEPAKYLPEVTPTPLLMIVGSEDGLTGGNLAAVAYTSAAGRRTSSSCPVVTSTPTPARASPWPRRRRATGSCGTCRSRSPRRRADGFPAAGWSGMDGLPAPCGNRRWVRPTGG</sequence>
<dbReference type="InterPro" id="IPR050261">
    <property type="entry name" value="FrsA_esterase"/>
</dbReference>